<dbReference type="AlphaFoldDB" id="A0A9X1YNJ5"/>
<dbReference type="RefSeq" id="WP_275685125.1">
    <property type="nucleotide sequence ID" value="NZ_JAJLJH010000011.1"/>
</dbReference>
<feature type="region of interest" description="Disordered" evidence="1">
    <location>
        <begin position="120"/>
        <end position="165"/>
    </location>
</feature>
<keyword evidence="3" id="KW-1185">Reference proteome</keyword>
<reference evidence="2" key="1">
    <citation type="submission" date="2021-11" db="EMBL/GenBank/DDBJ databases">
        <title>BS-T2-15 a new species belonging to the Comamonadaceae family isolated from the soil of a French oak forest.</title>
        <authorList>
            <person name="Mieszkin S."/>
            <person name="Alain K."/>
        </authorList>
    </citation>
    <scope>NUCLEOTIDE SEQUENCE</scope>
    <source>
        <strain evidence="2">BS-T2-15</strain>
    </source>
</reference>
<organism evidence="2 3">
    <name type="scientific">Scleromatobacter humisilvae</name>
    <dbReference type="NCBI Taxonomy" id="2897159"/>
    <lineage>
        <taxon>Bacteria</taxon>
        <taxon>Pseudomonadati</taxon>
        <taxon>Pseudomonadota</taxon>
        <taxon>Betaproteobacteria</taxon>
        <taxon>Burkholderiales</taxon>
        <taxon>Sphaerotilaceae</taxon>
        <taxon>Scleromatobacter</taxon>
    </lineage>
</organism>
<feature type="region of interest" description="Disordered" evidence="1">
    <location>
        <begin position="78"/>
        <end position="107"/>
    </location>
</feature>
<feature type="compositionally biased region" description="Polar residues" evidence="1">
    <location>
        <begin position="96"/>
        <end position="105"/>
    </location>
</feature>
<comment type="caution">
    <text evidence="2">The sequence shown here is derived from an EMBL/GenBank/DDBJ whole genome shotgun (WGS) entry which is preliminary data.</text>
</comment>
<feature type="compositionally biased region" description="Pro residues" evidence="1">
    <location>
        <begin position="221"/>
        <end position="235"/>
    </location>
</feature>
<feature type="region of interest" description="Disordered" evidence="1">
    <location>
        <begin position="187"/>
        <end position="280"/>
    </location>
</feature>
<feature type="compositionally biased region" description="Polar residues" evidence="1">
    <location>
        <begin position="78"/>
        <end position="88"/>
    </location>
</feature>
<accession>A0A9X1YNJ5</accession>
<proteinExistence type="predicted"/>
<protein>
    <submittedName>
        <fullName evidence="2">STAS domain-containing protein</fullName>
    </submittedName>
</protein>
<evidence type="ECO:0000313" key="3">
    <source>
        <dbReference type="Proteomes" id="UP001139353"/>
    </source>
</evidence>
<dbReference type="EMBL" id="JAJLJH010000011">
    <property type="protein sequence ID" value="MCK9689082.1"/>
    <property type="molecule type" value="Genomic_DNA"/>
</dbReference>
<evidence type="ECO:0000256" key="1">
    <source>
        <dbReference type="SAM" id="MobiDB-lite"/>
    </source>
</evidence>
<evidence type="ECO:0000313" key="2">
    <source>
        <dbReference type="EMBL" id="MCK9689082.1"/>
    </source>
</evidence>
<dbReference type="Proteomes" id="UP001139353">
    <property type="component" value="Unassembled WGS sequence"/>
</dbReference>
<name>A0A9X1YNJ5_9BURK</name>
<gene>
    <name evidence="2" type="ORF">LPC04_25485</name>
</gene>
<feature type="compositionally biased region" description="Pro residues" evidence="1">
    <location>
        <begin position="133"/>
        <end position="151"/>
    </location>
</feature>
<sequence length="657" mass="71440">MSDKDEGGGLFRRMARKVAAPARELVGMTTPRETEIKATEFDKAEMKAMIERKRRNDYVRKRELDTLRRIRREGLSGDQAQALTMQSSRMDESVEARSTQSSVQSVGIKAKIDAIERQMVGASSQVSAGGPAAKPPPRTAPTLPPGPPPPILTTTIFDPEESAPTLRVPLNAEDDHETVARLDGGPLQFDASLELPPEYPDTTAPTQSFANTLPYDGADPFAPPRPLPSAPPSPLHAPLEFTPTPMPPTAPVSSRVPLSSTSTNPYAAGAPAPRSAPNVQSTIDLGGGERVEISEVVHDEALDEAVIAFAGGDFAGCEKALQALIGPRGERRDHDETWLVLFDLYRAIGQQAKFETVTMEYVERFHRSAPQWFSLPKQLADATKKPESGKTMSGGIGWVCPPNLDTEAVARLDALSMQLPSPWVMDWTALVSMDVEAASRLQKLFVGWSGQPLSMNWIAGDKLFSVLQEIAPTGARDADPVYWMLRLEALRLAHRPDQFDEVAIDYCVTFEVSPPSWENARCKAQLIGSTQNTQTLSLSVVGEATTSFMDTSMIAEDEAAPAPVQITSVELAGQLSGDLAELLGRLTAQVGDSRVIRISCALLMRVDFVAAGDLLNWVAQRHAEGREIVFHETHRLVALMFGAMGINETARVQLRHA</sequence>
<feature type="compositionally biased region" description="Polar residues" evidence="1">
    <location>
        <begin position="256"/>
        <end position="265"/>
    </location>
</feature>